<feature type="domain" description="Pesticidal crystal protein Cry22Aa Ig-like" evidence="4">
    <location>
        <begin position="253"/>
        <end position="324"/>
    </location>
</feature>
<dbReference type="InterPro" id="IPR036365">
    <property type="entry name" value="PGBD-like_sf"/>
</dbReference>
<feature type="chain" id="PRO_5009524068" description="Peptidoglycan binding-like domain-containing protein" evidence="2">
    <location>
        <begin position="34"/>
        <end position="468"/>
    </location>
</feature>
<feature type="signal peptide" evidence="2">
    <location>
        <begin position="1"/>
        <end position="33"/>
    </location>
</feature>
<feature type="compositionally biased region" description="Low complexity" evidence="1">
    <location>
        <begin position="345"/>
        <end position="359"/>
    </location>
</feature>
<dbReference type="Pfam" id="PF16403">
    <property type="entry name" value="Bact_surface_Ig-like"/>
    <property type="match status" value="1"/>
</dbReference>
<evidence type="ECO:0000259" key="4">
    <source>
        <dbReference type="Pfam" id="PF16403"/>
    </source>
</evidence>
<comment type="caution">
    <text evidence="5">The sequence shown here is derived from an EMBL/GenBank/DDBJ whole genome shotgun (WGS) entry which is preliminary data.</text>
</comment>
<gene>
    <name evidence="5" type="ORF">A3C20_00715</name>
</gene>
<organism evidence="5 6">
    <name type="scientific">Candidatus Kaiserbacteria bacterium RIFCSPHIGHO2_02_FULL_55_25</name>
    <dbReference type="NCBI Taxonomy" id="1798498"/>
    <lineage>
        <taxon>Bacteria</taxon>
        <taxon>Candidatus Kaiseribacteriota</taxon>
    </lineage>
</organism>
<dbReference type="EMBL" id="MFLL01000011">
    <property type="protein sequence ID" value="OGG69474.1"/>
    <property type="molecule type" value="Genomic_DNA"/>
</dbReference>
<dbReference type="AlphaFoldDB" id="A0A1F6E6Z8"/>
<dbReference type="Gene3D" id="1.10.101.10">
    <property type="entry name" value="PGBD-like superfamily/PGBD"/>
    <property type="match status" value="1"/>
</dbReference>
<name>A0A1F6E6Z8_9BACT</name>
<feature type="domain" description="Peptidoglycan binding-like" evidence="3">
    <location>
        <begin position="398"/>
        <end position="462"/>
    </location>
</feature>
<dbReference type="Proteomes" id="UP000176914">
    <property type="component" value="Unassembled WGS sequence"/>
</dbReference>
<accession>A0A1F6E6Z8</accession>
<keyword evidence="2" id="KW-0732">Signal</keyword>
<evidence type="ECO:0000313" key="5">
    <source>
        <dbReference type="EMBL" id="OGG69474.1"/>
    </source>
</evidence>
<protein>
    <recommendedName>
        <fullName evidence="7">Peptidoglycan binding-like domain-containing protein</fullName>
    </recommendedName>
</protein>
<dbReference type="InterPro" id="IPR036366">
    <property type="entry name" value="PGBDSf"/>
</dbReference>
<dbReference type="InterPro" id="IPR032179">
    <property type="entry name" value="Cry22Aa_Ig-like"/>
</dbReference>
<dbReference type="Gene3D" id="2.60.40.10">
    <property type="entry name" value="Immunoglobulins"/>
    <property type="match status" value="1"/>
</dbReference>
<sequence>MMYSLRVSGLAFAGILLAAFAVSMAFMPRSASAAAVALTNATTTSSNASTTLIKTGQTLSFQLNLDGAPAATSSPQINIFGMGSTTMTGTAGVSTSWVYSTTSASSWTEGNVTFYMAWGGTLGEATSTFSSIASTTLSNVRYDKTVPTLSAVTVVSNNASTTLAKVGDVITLTATSSEGVSVVTITLGGNAATFTNVTASTTWQGAYTVQSGDTNGAQAISVAFTDYAGNDGVTVTTPSSGSVVDTDTVGPVITVTGTNPLSVYASNSTTYSDAGATATDVQDVTASVSSSGSVNLLIATSYTISYSSTDTAGNSSSASRVVTVLIPGSGGAAAPSSGGGGGSYTPISAPTITPPASQQNNSSLIASLQAQLRALLAQIAALSGGSAGFSRDMQVGSTGDDVRLLQVYLNTHGYTVAASGTAGSSGNETTKFGAATRAALIKLQKAAGITPTAGYFGPKTRAYIAANP</sequence>
<proteinExistence type="predicted"/>
<dbReference type="Pfam" id="PF01471">
    <property type="entry name" value="PG_binding_1"/>
    <property type="match status" value="1"/>
</dbReference>
<evidence type="ECO:0000259" key="3">
    <source>
        <dbReference type="Pfam" id="PF01471"/>
    </source>
</evidence>
<evidence type="ECO:0000256" key="1">
    <source>
        <dbReference type="SAM" id="MobiDB-lite"/>
    </source>
</evidence>
<dbReference type="InterPro" id="IPR002477">
    <property type="entry name" value="Peptidoglycan-bd-like"/>
</dbReference>
<feature type="region of interest" description="Disordered" evidence="1">
    <location>
        <begin position="332"/>
        <end position="359"/>
    </location>
</feature>
<evidence type="ECO:0008006" key="7">
    <source>
        <dbReference type="Google" id="ProtNLM"/>
    </source>
</evidence>
<evidence type="ECO:0000256" key="2">
    <source>
        <dbReference type="SAM" id="SignalP"/>
    </source>
</evidence>
<dbReference type="InterPro" id="IPR013783">
    <property type="entry name" value="Ig-like_fold"/>
</dbReference>
<dbReference type="SUPFAM" id="SSF47090">
    <property type="entry name" value="PGBD-like"/>
    <property type="match status" value="1"/>
</dbReference>
<evidence type="ECO:0000313" key="6">
    <source>
        <dbReference type="Proteomes" id="UP000176914"/>
    </source>
</evidence>
<reference evidence="5 6" key="1">
    <citation type="journal article" date="2016" name="Nat. Commun.">
        <title>Thousands of microbial genomes shed light on interconnected biogeochemical processes in an aquifer system.</title>
        <authorList>
            <person name="Anantharaman K."/>
            <person name="Brown C.T."/>
            <person name="Hug L.A."/>
            <person name="Sharon I."/>
            <person name="Castelle C.J."/>
            <person name="Probst A.J."/>
            <person name="Thomas B.C."/>
            <person name="Singh A."/>
            <person name="Wilkins M.J."/>
            <person name="Karaoz U."/>
            <person name="Brodie E.L."/>
            <person name="Williams K.H."/>
            <person name="Hubbard S.S."/>
            <person name="Banfield J.F."/>
        </authorList>
    </citation>
    <scope>NUCLEOTIDE SEQUENCE [LARGE SCALE GENOMIC DNA]</scope>
</reference>